<keyword evidence="1" id="KW-1133">Transmembrane helix</keyword>
<protein>
    <submittedName>
        <fullName evidence="2">Uncharacterized protein</fullName>
    </submittedName>
</protein>
<keyword evidence="1" id="KW-0812">Transmembrane</keyword>
<name>A0A518IZR4_9BACT</name>
<dbReference type="AlphaFoldDB" id="A0A518IZR4"/>
<reference evidence="2 3" key="1">
    <citation type="submission" date="2019-02" db="EMBL/GenBank/DDBJ databases">
        <title>Deep-cultivation of Planctomycetes and their phenomic and genomic characterization uncovers novel biology.</title>
        <authorList>
            <person name="Wiegand S."/>
            <person name="Jogler M."/>
            <person name="Boedeker C."/>
            <person name="Pinto D."/>
            <person name="Vollmers J."/>
            <person name="Rivas-Marin E."/>
            <person name="Kohn T."/>
            <person name="Peeters S.H."/>
            <person name="Heuer A."/>
            <person name="Rast P."/>
            <person name="Oberbeckmann S."/>
            <person name="Bunk B."/>
            <person name="Jeske O."/>
            <person name="Meyerdierks A."/>
            <person name="Storesund J.E."/>
            <person name="Kallscheuer N."/>
            <person name="Luecker S."/>
            <person name="Lage O.M."/>
            <person name="Pohl T."/>
            <person name="Merkel B.J."/>
            <person name="Hornburger P."/>
            <person name="Mueller R.-W."/>
            <person name="Bruemmer F."/>
            <person name="Labrenz M."/>
            <person name="Spormann A.M."/>
            <person name="Op den Camp H."/>
            <person name="Overmann J."/>
            <person name="Amann R."/>
            <person name="Jetten M.S.M."/>
            <person name="Mascher T."/>
            <person name="Medema M.H."/>
            <person name="Devos D.P."/>
            <person name="Kaster A.-K."/>
            <person name="Ovreas L."/>
            <person name="Rohde M."/>
            <person name="Galperin M.Y."/>
            <person name="Jogler C."/>
        </authorList>
    </citation>
    <scope>NUCLEOTIDE SEQUENCE [LARGE SCALE GENOMIC DNA]</scope>
    <source>
        <strain evidence="2 3">Mal33</strain>
    </source>
</reference>
<dbReference type="Proteomes" id="UP000316770">
    <property type="component" value="Chromosome"/>
</dbReference>
<proteinExistence type="predicted"/>
<gene>
    <name evidence="2" type="ORF">Mal33_46090</name>
</gene>
<sequence>MAFAWFVLFAGGGRLMYIAAASLGLLIGLGEVVPWLMPWATCCRSCRNWCARKIGAELGSLVGLYSAACEWMARSEWARLFCDGSRIATVQCVVDRVCLVIVFGAWCLLRIEGQCGFEKFSDCTAVRESPGTKLGGSQAGEQSIQL</sequence>
<accession>A0A518IZR4</accession>
<evidence type="ECO:0000313" key="2">
    <source>
        <dbReference type="EMBL" id="QDV58586.1"/>
    </source>
</evidence>
<dbReference type="EMBL" id="CP036318">
    <property type="protein sequence ID" value="QDV58586.1"/>
    <property type="molecule type" value="Genomic_DNA"/>
</dbReference>
<feature type="transmembrane region" description="Helical" evidence="1">
    <location>
        <begin position="15"/>
        <end position="37"/>
    </location>
</feature>
<evidence type="ECO:0000313" key="3">
    <source>
        <dbReference type="Proteomes" id="UP000316770"/>
    </source>
</evidence>
<keyword evidence="3" id="KW-1185">Reference proteome</keyword>
<keyword evidence="1" id="KW-0472">Membrane</keyword>
<evidence type="ECO:0000256" key="1">
    <source>
        <dbReference type="SAM" id="Phobius"/>
    </source>
</evidence>
<organism evidence="2 3">
    <name type="scientific">Rosistilla oblonga</name>
    <dbReference type="NCBI Taxonomy" id="2527990"/>
    <lineage>
        <taxon>Bacteria</taxon>
        <taxon>Pseudomonadati</taxon>
        <taxon>Planctomycetota</taxon>
        <taxon>Planctomycetia</taxon>
        <taxon>Pirellulales</taxon>
        <taxon>Pirellulaceae</taxon>
        <taxon>Rosistilla</taxon>
    </lineage>
</organism>